<feature type="compositionally biased region" description="Acidic residues" evidence="1">
    <location>
        <begin position="224"/>
        <end position="245"/>
    </location>
</feature>
<feature type="compositionally biased region" description="Basic and acidic residues" evidence="1">
    <location>
        <begin position="196"/>
        <end position="215"/>
    </location>
</feature>
<dbReference type="InterPro" id="IPR035899">
    <property type="entry name" value="DBL_dom_sf"/>
</dbReference>
<evidence type="ECO:0000313" key="6">
    <source>
        <dbReference type="RefSeq" id="XP_035826990.1"/>
    </source>
</evidence>
<name>A0ABM1VX48_APLCA</name>
<gene>
    <name evidence="6" type="primary">LOC101864471</name>
</gene>
<dbReference type="Proteomes" id="UP000694888">
    <property type="component" value="Unplaced"/>
</dbReference>
<dbReference type="InterPro" id="IPR001849">
    <property type="entry name" value="PH_domain"/>
</dbReference>
<dbReference type="SUPFAM" id="SSF50156">
    <property type="entry name" value="PDZ domain-like"/>
    <property type="match status" value="1"/>
</dbReference>
<dbReference type="InterPro" id="IPR036034">
    <property type="entry name" value="PDZ_sf"/>
</dbReference>
<feature type="domain" description="PH" evidence="2">
    <location>
        <begin position="568"/>
        <end position="666"/>
    </location>
</feature>
<sequence length="691" mass="76562">MPRVSSKQGAYSKISRDNSRYLIPPQQVRLGQNQDLSPHLSPLTHLCFRLVEVSRTNGGLNVRERAYCHSIPQINQAVEGNERVVISVPRGKSGYGFSFVGELPPKIGRVDKASPAEQAGLRTGDQVVKINGQNVSRSSCEGVAHLVKKTSPEILTLELRRSDETLTLGVGSNGQPVRPQHQGLYNRRGIGTSTDRIYEKIPGDGQRGKEGRGRQDGTNLTQMTEEEEEEEEEEGEEEGENTTAYTEEETCFLTDEDLSCIQNYCDGRRVVTSTPMPALADTRESGSQSPAHRHESIHRLMSLEFQYCDVMRYGRERFSRPLRHSILSVSEHGCLFQNVDKLVSISESLVKQMQKNTSEQTSDSDDSQISETAMFPNSVALIYQSRIDTLCQSYESYAGGVGSSVSLLKDLNRRPEFKTFLRAPSSEPGSPSQHMTLKAFVNRPVQHIQQLYSVLGEIFASTPQQSPDFSVLQQTMLKLSRCVGSILNLGCGARVASLDSLASSQDLTSSQATSCYDSGSMTSLASSCLSEEADMFFPTAHSEVARIQDKLVFAPDVPTFQLCEKGRRLLHKGDVYRSGESSWFKSRLLLFSDVILLVDVAEDGSLQVTNRPDYVQDLTAVEVNREDASEFALCFHSASEIKTLTLRATSSQDKMAWQAVLERRLASLGGGKRQPFRCLDNVFGVKTSVYL</sequence>
<organism evidence="5 6">
    <name type="scientific">Aplysia californica</name>
    <name type="common">California sea hare</name>
    <dbReference type="NCBI Taxonomy" id="6500"/>
    <lineage>
        <taxon>Eukaryota</taxon>
        <taxon>Metazoa</taxon>
        <taxon>Spiralia</taxon>
        <taxon>Lophotrochozoa</taxon>
        <taxon>Mollusca</taxon>
        <taxon>Gastropoda</taxon>
        <taxon>Heterobranchia</taxon>
        <taxon>Euthyneura</taxon>
        <taxon>Tectipleura</taxon>
        <taxon>Aplysiida</taxon>
        <taxon>Aplysioidea</taxon>
        <taxon>Aplysiidae</taxon>
        <taxon>Aplysia</taxon>
    </lineage>
</organism>
<dbReference type="InterPro" id="IPR011993">
    <property type="entry name" value="PH-like_dom_sf"/>
</dbReference>
<feature type="domain" description="DH" evidence="3">
    <location>
        <begin position="292"/>
        <end position="489"/>
    </location>
</feature>
<dbReference type="Gene3D" id="2.30.29.30">
    <property type="entry name" value="Pleckstrin-homology domain (PH domain)/Phosphotyrosine-binding domain (PTB)"/>
    <property type="match status" value="1"/>
</dbReference>
<dbReference type="RefSeq" id="XP_035826990.1">
    <property type="nucleotide sequence ID" value="XM_035971097.1"/>
</dbReference>
<dbReference type="PROSITE" id="PS50010">
    <property type="entry name" value="DH_2"/>
    <property type="match status" value="1"/>
</dbReference>
<evidence type="ECO:0000259" key="4">
    <source>
        <dbReference type="PROSITE" id="PS50106"/>
    </source>
</evidence>
<proteinExistence type="predicted"/>
<feature type="region of interest" description="Disordered" evidence="1">
    <location>
        <begin position="167"/>
        <end position="245"/>
    </location>
</feature>
<protein>
    <submittedName>
        <fullName evidence="6">Uncharacterized protein LOC101864471</fullName>
    </submittedName>
</protein>
<dbReference type="Gene3D" id="2.30.42.10">
    <property type="match status" value="1"/>
</dbReference>
<evidence type="ECO:0000259" key="2">
    <source>
        <dbReference type="PROSITE" id="PS50003"/>
    </source>
</evidence>
<dbReference type="PROSITE" id="PS50106">
    <property type="entry name" value="PDZ"/>
    <property type="match status" value="1"/>
</dbReference>
<dbReference type="InterPro" id="IPR001478">
    <property type="entry name" value="PDZ"/>
</dbReference>
<dbReference type="PROSITE" id="PS50003">
    <property type="entry name" value="PH_DOMAIN"/>
    <property type="match status" value="1"/>
</dbReference>
<dbReference type="SUPFAM" id="SSF50729">
    <property type="entry name" value="PH domain-like"/>
    <property type="match status" value="1"/>
</dbReference>
<reference evidence="6" key="1">
    <citation type="submission" date="2025-08" db="UniProtKB">
        <authorList>
            <consortium name="RefSeq"/>
        </authorList>
    </citation>
    <scope>IDENTIFICATION</scope>
</reference>
<dbReference type="SMART" id="SM00228">
    <property type="entry name" value="PDZ"/>
    <property type="match status" value="1"/>
</dbReference>
<dbReference type="Pfam" id="PF17820">
    <property type="entry name" value="PDZ_6"/>
    <property type="match status" value="1"/>
</dbReference>
<evidence type="ECO:0000259" key="3">
    <source>
        <dbReference type="PROSITE" id="PS50010"/>
    </source>
</evidence>
<accession>A0ABM1VX48</accession>
<dbReference type="PANTHER" id="PTHR46848:SF1">
    <property type="entry name" value="REGULATOR OF G-PROTEIN SIGNALING 3"/>
    <property type="match status" value="1"/>
</dbReference>
<evidence type="ECO:0000313" key="5">
    <source>
        <dbReference type="Proteomes" id="UP000694888"/>
    </source>
</evidence>
<dbReference type="SUPFAM" id="SSF48065">
    <property type="entry name" value="DBL homology domain (DH-domain)"/>
    <property type="match status" value="1"/>
</dbReference>
<keyword evidence="5" id="KW-1185">Reference proteome</keyword>
<dbReference type="Gene3D" id="1.20.900.10">
    <property type="entry name" value="Dbl homology (DH) domain"/>
    <property type="match status" value="1"/>
</dbReference>
<dbReference type="GeneID" id="101864471"/>
<dbReference type="SMART" id="SM00325">
    <property type="entry name" value="RhoGEF"/>
    <property type="match status" value="1"/>
</dbReference>
<dbReference type="PANTHER" id="PTHR46848">
    <property type="entry name" value="REGULATOR OF G-PROTEIN SIGNALING 3"/>
    <property type="match status" value="1"/>
</dbReference>
<evidence type="ECO:0000256" key="1">
    <source>
        <dbReference type="SAM" id="MobiDB-lite"/>
    </source>
</evidence>
<dbReference type="InterPro" id="IPR000219">
    <property type="entry name" value="DH_dom"/>
</dbReference>
<dbReference type="Pfam" id="PF00621">
    <property type="entry name" value="RhoGEF"/>
    <property type="match status" value="1"/>
</dbReference>
<dbReference type="InterPro" id="IPR041489">
    <property type="entry name" value="PDZ_6"/>
</dbReference>
<feature type="domain" description="PDZ" evidence="4">
    <location>
        <begin position="85"/>
        <end position="162"/>
    </location>
</feature>